<dbReference type="Pfam" id="PF13602">
    <property type="entry name" value="ADH_zinc_N_2"/>
    <property type="match status" value="1"/>
</dbReference>
<dbReference type="SMART" id="SM00829">
    <property type="entry name" value="PKS_ER"/>
    <property type="match status" value="1"/>
</dbReference>
<organism evidence="3 4">
    <name type="scientific">Staphylococcus pragensis</name>
    <dbReference type="NCBI Taxonomy" id="1611836"/>
    <lineage>
        <taxon>Bacteria</taxon>
        <taxon>Bacillati</taxon>
        <taxon>Bacillota</taxon>
        <taxon>Bacilli</taxon>
        <taxon>Bacillales</taxon>
        <taxon>Staphylococcaceae</taxon>
        <taxon>Staphylococcus</taxon>
    </lineage>
</organism>
<dbReference type="CDD" id="cd05289">
    <property type="entry name" value="MDR_like_2"/>
    <property type="match status" value="1"/>
</dbReference>
<dbReference type="InterPro" id="IPR050700">
    <property type="entry name" value="YIM1/Zinc_Alcohol_DH_Fams"/>
</dbReference>
<dbReference type="SUPFAM" id="SSF50129">
    <property type="entry name" value="GroES-like"/>
    <property type="match status" value="1"/>
</dbReference>
<comment type="caution">
    <text evidence="3">The sequence shown here is derived from an EMBL/GenBank/DDBJ whole genome shotgun (WGS) entry which is preliminary data.</text>
</comment>
<sequence>MKTDMRAMVIHQYGNHPVSEERMPMPAMNPNEVRVQIKAASVNPIDFKIRDGGLKVLLKYEFPLILGNDFAGVITEVGANVKDYQVGDEVFGRPRKTKIGTFAEYISIDASEIAPMPKGLTFEEAASIPLVGLTSYQALNEVMQLKEGDKVLIQAGSGGVGTFAIQLAKAMGLYVATTGSDRGKELVESLGVDEFINYREQDFSKILNNFDGVFDTLGGDNLQKSFEILKLGGTIASVSGIPTDKNARDLKLNLGKEALLRVASYKLRRRAKQFNVNYEFLFMHPSGDQLKEIAQLIEDGKIKPIIDKVFDFKDTQQALEYSTNGHAKGKIIIKMDN</sequence>
<dbReference type="SUPFAM" id="SSF51735">
    <property type="entry name" value="NAD(P)-binding Rossmann-fold domains"/>
    <property type="match status" value="1"/>
</dbReference>
<reference evidence="3 4" key="1">
    <citation type="submission" date="2019-04" db="EMBL/GenBank/DDBJ databases">
        <title>Genomic characterization of Staphylococcus petrasii strains.</title>
        <authorList>
            <person name="Vrbovska V."/>
            <person name="Kovarovic V."/>
            <person name="Maslanova I."/>
            <person name="Indrakova A."/>
            <person name="Petras P."/>
            <person name="Sedo O."/>
            <person name="Svec P."/>
            <person name="Fisarova L."/>
            <person name="Sedlacek I."/>
            <person name="Doskar J."/>
            <person name="Pantucek R."/>
        </authorList>
    </citation>
    <scope>NUCLEOTIDE SEQUENCE [LARGE SCALE GENOMIC DNA]</scope>
    <source>
        <strain evidence="3 4">CCM 8529</strain>
    </source>
</reference>
<keyword evidence="4" id="KW-1185">Reference proteome</keyword>
<name>A0A4Z1BD06_9STAP</name>
<dbReference type="InterPro" id="IPR013154">
    <property type="entry name" value="ADH-like_N"/>
</dbReference>
<dbReference type="Pfam" id="PF08240">
    <property type="entry name" value="ADH_N"/>
    <property type="match status" value="1"/>
</dbReference>
<evidence type="ECO:0000313" key="4">
    <source>
        <dbReference type="Proteomes" id="UP000297459"/>
    </source>
</evidence>
<feature type="domain" description="Enoyl reductase (ER)" evidence="2">
    <location>
        <begin position="14"/>
        <end position="333"/>
    </location>
</feature>
<dbReference type="GO" id="GO:0008270">
    <property type="term" value="F:zinc ion binding"/>
    <property type="evidence" value="ECO:0007669"/>
    <property type="project" value="InterPro"/>
</dbReference>
<dbReference type="PANTHER" id="PTHR11695:SF294">
    <property type="entry name" value="RETICULON-4-INTERACTING PROTEIN 1, MITOCHONDRIAL"/>
    <property type="match status" value="1"/>
</dbReference>
<protein>
    <submittedName>
        <fullName evidence="3">NADP-dependent oxidoreductase</fullName>
    </submittedName>
</protein>
<gene>
    <name evidence="3" type="ORF">E2558_11870</name>
</gene>
<keyword evidence="1" id="KW-0560">Oxidoreductase</keyword>
<evidence type="ECO:0000313" key="3">
    <source>
        <dbReference type="EMBL" id="TGN22302.1"/>
    </source>
</evidence>
<dbReference type="PROSITE" id="PS01162">
    <property type="entry name" value="QOR_ZETA_CRYSTAL"/>
    <property type="match status" value="1"/>
</dbReference>
<dbReference type="AlphaFoldDB" id="A0A4Z1BD06"/>
<dbReference type="EMBL" id="SRPJ01000012">
    <property type="protein sequence ID" value="TGN22302.1"/>
    <property type="molecule type" value="Genomic_DNA"/>
</dbReference>
<dbReference type="PANTHER" id="PTHR11695">
    <property type="entry name" value="ALCOHOL DEHYDROGENASE RELATED"/>
    <property type="match status" value="1"/>
</dbReference>
<dbReference type="InterPro" id="IPR020843">
    <property type="entry name" value="ER"/>
</dbReference>
<dbReference type="InterPro" id="IPR002364">
    <property type="entry name" value="Quin_OxRdtase/zeta-crystal_CS"/>
</dbReference>
<dbReference type="InterPro" id="IPR011032">
    <property type="entry name" value="GroES-like_sf"/>
</dbReference>
<dbReference type="GO" id="GO:0016491">
    <property type="term" value="F:oxidoreductase activity"/>
    <property type="evidence" value="ECO:0007669"/>
    <property type="project" value="UniProtKB-KW"/>
</dbReference>
<evidence type="ECO:0000259" key="2">
    <source>
        <dbReference type="SMART" id="SM00829"/>
    </source>
</evidence>
<dbReference type="Gene3D" id="3.40.50.720">
    <property type="entry name" value="NAD(P)-binding Rossmann-like Domain"/>
    <property type="match status" value="1"/>
</dbReference>
<evidence type="ECO:0000256" key="1">
    <source>
        <dbReference type="ARBA" id="ARBA00023002"/>
    </source>
</evidence>
<accession>A0A4Z1BD06</accession>
<dbReference type="Gene3D" id="3.90.180.10">
    <property type="entry name" value="Medium-chain alcohol dehydrogenases, catalytic domain"/>
    <property type="match status" value="1"/>
</dbReference>
<dbReference type="InterPro" id="IPR036291">
    <property type="entry name" value="NAD(P)-bd_dom_sf"/>
</dbReference>
<proteinExistence type="predicted"/>
<dbReference type="Proteomes" id="UP000297459">
    <property type="component" value="Unassembled WGS sequence"/>
</dbReference>